<dbReference type="CDD" id="cd03431">
    <property type="entry name" value="NUDIX_DNA_Glycosylase_C-MutY"/>
    <property type="match status" value="1"/>
</dbReference>
<protein>
    <recommendedName>
        <fullName evidence="5 14">Adenine DNA glycosylase</fullName>
        <ecNumber evidence="4 14">3.2.2.31</ecNumber>
    </recommendedName>
</protein>
<evidence type="ECO:0000256" key="7">
    <source>
        <dbReference type="ARBA" id="ARBA00022723"/>
    </source>
</evidence>
<dbReference type="GO" id="GO:0035485">
    <property type="term" value="F:adenine/guanine mispair binding"/>
    <property type="evidence" value="ECO:0007669"/>
    <property type="project" value="TreeGrafter"/>
</dbReference>
<dbReference type="GO" id="GO:0034039">
    <property type="term" value="F:8-oxo-7,8-dihydroguanine DNA N-glycosylase activity"/>
    <property type="evidence" value="ECO:0007669"/>
    <property type="project" value="TreeGrafter"/>
</dbReference>
<keyword evidence="17" id="KW-1185">Reference proteome</keyword>
<dbReference type="Gene3D" id="1.10.340.30">
    <property type="entry name" value="Hypothetical protein, domain 2"/>
    <property type="match status" value="1"/>
</dbReference>
<keyword evidence="12" id="KW-0234">DNA repair</keyword>
<dbReference type="InterPro" id="IPR011257">
    <property type="entry name" value="DNA_glycosylase"/>
</dbReference>
<evidence type="ECO:0000256" key="11">
    <source>
        <dbReference type="ARBA" id="ARBA00023014"/>
    </source>
</evidence>
<comment type="catalytic activity">
    <reaction evidence="1 14">
        <text>Hydrolyzes free adenine bases from 7,8-dihydro-8-oxoguanine:adenine mismatched double-stranded DNA, leaving an apurinic site.</text>
        <dbReference type="EC" id="3.2.2.31"/>
    </reaction>
</comment>
<evidence type="ECO:0000256" key="14">
    <source>
        <dbReference type="RuleBase" id="RU365096"/>
    </source>
</evidence>
<dbReference type="GO" id="GO:0032357">
    <property type="term" value="F:oxidized purine DNA binding"/>
    <property type="evidence" value="ECO:0007669"/>
    <property type="project" value="TreeGrafter"/>
</dbReference>
<gene>
    <name evidence="16" type="primary">mutY</name>
    <name evidence="16" type="ORF">HGP29_16810</name>
</gene>
<dbReference type="RefSeq" id="WP_168883592.1">
    <property type="nucleotide sequence ID" value="NZ_JABAIL010000005.1"/>
</dbReference>
<dbReference type="FunFam" id="1.10.340.30:FF:000002">
    <property type="entry name" value="Adenine DNA glycosylase"/>
    <property type="match status" value="1"/>
</dbReference>
<name>A0A7X8SMH3_9BACT</name>
<keyword evidence="7" id="KW-0479">Metal-binding</keyword>
<proteinExistence type="inferred from homology"/>
<comment type="similarity">
    <text evidence="3 14">Belongs to the Nth/MutY family.</text>
</comment>
<dbReference type="InterPro" id="IPR000445">
    <property type="entry name" value="HhH_motif"/>
</dbReference>
<dbReference type="InterPro" id="IPR029119">
    <property type="entry name" value="MutY_C"/>
</dbReference>
<dbReference type="GO" id="GO:0000701">
    <property type="term" value="F:purine-specific mismatch base pair DNA N-glycosylase activity"/>
    <property type="evidence" value="ECO:0007669"/>
    <property type="project" value="UniProtKB-EC"/>
</dbReference>
<evidence type="ECO:0000256" key="9">
    <source>
        <dbReference type="ARBA" id="ARBA00022801"/>
    </source>
</evidence>
<evidence type="ECO:0000256" key="13">
    <source>
        <dbReference type="ARBA" id="ARBA00023295"/>
    </source>
</evidence>
<dbReference type="SUPFAM" id="SSF48150">
    <property type="entry name" value="DNA-glycosylase"/>
    <property type="match status" value="1"/>
</dbReference>
<dbReference type="InterPro" id="IPR005760">
    <property type="entry name" value="A/G_AdeGlyc_MutY"/>
</dbReference>
<evidence type="ECO:0000313" key="17">
    <source>
        <dbReference type="Proteomes" id="UP000585050"/>
    </source>
</evidence>
<dbReference type="PANTHER" id="PTHR42944:SF1">
    <property type="entry name" value="ADENINE DNA GLYCOSYLASE"/>
    <property type="match status" value="1"/>
</dbReference>
<dbReference type="InterPro" id="IPR023170">
    <property type="entry name" value="HhH_base_excis_C"/>
</dbReference>
<dbReference type="GO" id="GO:0006298">
    <property type="term" value="P:mismatch repair"/>
    <property type="evidence" value="ECO:0007669"/>
    <property type="project" value="TreeGrafter"/>
</dbReference>
<evidence type="ECO:0000259" key="15">
    <source>
        <dbReference type="SMART" id="SM00478"/>
    </source>
</evidence>
<organism evidence="16 17">
    <name type="scientific">Flammeovirga agarivorans</name>
    <dbReference type="NCBI Taxonomy" id="2726742"/>
    <lineage>
        <taxon>Bacteria</taxon>
        <taxon>Pseudomonadati</taxon>
        <taxon>Bacteroidota</taxon>
        <taxon>Cytophagia</taxon>
        <taxon>Cytophagales</taxon>
        <taxon>Flammeovirgaceae</taxon>
        <taxon>Flammeovirga</taxon>
    </lineage>
</organism>
<dbReference type="CDD" id="cd00056">
    <property type="entry name" value="ENDO3c"/>
    <property type="match status" value="1"/>
</dbReference>
<dbReference type="Pfam" id="PF00633">
    <property type="entry name" value="HHH"/>
    <property type="match status" value="1"/>
</dbReference>
<dbReference type="InterPro" id="IPR015797">
    <property type="entry name" value="NUDIX_hydrolase-like_dom_sf"/>
</dbReference>
<dbReference type="InterPro" id="IPR003265">
    <property type="entry name" value="HhH-GPD_domain"/>
</dbReference>
<dbReference type="PROSITE" id="PS00764">
    <property type="entry name" value="ENDONUCLEASE_III_1"/>
    <property type="match status" value="1"/>
</dbReference>
<comment type="function">
    <text evidence="2">Adenine glycosylase active on G-A mispairs. MutY also corrects error-prone DNA synthesis past GO lesions which are due to the oxidatively damaged form of guanine: 7,8-dihydro-8-oxoguanine (8-oxo-dGTP).</text>
</comment>
<dbReference type="InterPro" id="IPR044298">
    <property type="entry name" value="MIG/MutY"/>
</dbReference>
<dbReference type="PANTHER" id="PTHR42944">
    <property type="entry name" value="ADENINE DNA GLYCOSYLASE"/>
    <property type="match status" value="1"/>
</dbReference>
<dbReference type="GO" id="GO:0046872">
    <property type="term" value="F:metal ion binding"/>
    <property type="evidence" value="ECO:0007669"/>
    <property type="project" value="UniProtKB-UniRule"/>
</dbReference>
<dbReference type="GO" id="GO:0051539">
    <property type="term" value="F:4 iron, 4 sulfur cluster binding"/>
    <property type="evidence" value="ECO:0007669"/>
    <property type="project" value="UniProtKB-UniRule"/>
</dbReference>
<evidence type="ECO:0000256" key="12">
    <source>
        <dbReference type="ARBA" id="ARBA00023204"/>
    </source>
</evidence>
<keyword evidence="10 14" id="KW-0408">Iron</keyword>
<evidence type="ECO:0000256" key="6">
    <source>
        <dbReference type="ARBA" id="ARBA00022485"/>
    </source>
</evidence>
<evidence type="ECO:0000256" key="4">
    <source>
        <dbReference type="ARBA" id="ARBA00012045"/>
    </source>
</evidence>
<dbReference type="Pfam" id="PF14815">
    <property type="entry name" value="NUDIX_4"/>
    <property type="match status" value="1"/>
</dbReference>
<evidence type="ECO:0000256" key="2">
    <source>
        <dbReference type="ARBA" id="ARBA00002933"/>
    </source>
</evidence>
<evidence type="ECO:0000256" key="3">
    <source>
        <dbReference type="ARBA" id="ARBA00008343"/>
    </source>
</evidence>
<keyword evidence="9" id="KW-0378">Hydrolase</keyword>
<reference evidence="16 17" key="1">
    <citation type="submission" date="2020-04" db="EMBL/GenBank/DDBJ databases">
        <title>Flammeovirga sp. SR4, a novel species isolated from seawater.</title>
        <authorList>
            <person name="Wang X."/>
        </authorList>
    </citation>
    <scope>NUCLEOTIDE SEQUENCE [LARGE SCALE GENOMIC DNA]</scope>
    <source>
        <strain evidence="16 17">SR4</strain>
    </source>
</reference>
<evidence type="ECO:0000256" key="8">
    <source>
        <dbReference type="ARBA" id="ARBA00022763"/>
    </source>
</evidence>
<dbReference type="NCBIfam" id="TIGR01084">
    <property type="entry name" value="mutY"/>
    <property type="match status" value="1"/>
</dbReference>
<keyword evidence="6" id="KW-0004">4Fe-4S</keyword>
<dbReference type="Pfam" id="PF00730">
    <property type="entry name" value="HhH-GPD"/>
    <property type="match status" value="1"/>
</dbReference>
<evidence type="ECO:0000313" key="16">
    <source>
        <dbReference type="EMBL" id="NLR92876.1"/>
    </source>
</evidence>
<dbReference type="InterPro" id="IPR004035">
    <property type="entry name" value="Endouclease-III_FeS-bd_BS"/>
</dbReference>
<keyword evidence="13 14" id="KW-0326">Glycosidase</keyword>
<dbReference type="AlphaFoldDB" id="A0A7X8SMH3"/>
<feature type="domain" description="HhH-GPD" evidence="15">
    <location>
        <begin position="35"/>
        <end position="186"/>
    </location>
</feature>
<evidence type="ECO:0000256" key="10">
    <source>
        <dbReference type="ARBA" id="ARBA00023004"/>
    </source>
</evidence>
<dbReference type="SUPFAM" id="SSF55811">
    <property type="entry name" value="Nudix"/>
    <property type="match status" value="1"/>
</dbReference>
<comment type="cofactor">
    <cofactor evidence="14">
        <name>[4Fe-4S] cluster</name>
        <dbReference type="ChEBI" id="CHEBI:49883"/>
    </cofactor>
    <text evidence="14">Binds 1 [4Fe-4S] cluster.</text>
</comment>
<dbReference type="GO" id="GO:0006284">
    <property type="term" value="P:base-excision repair"/>
    <property type="evidence" value="ECO:0007669"/>
    <property type="project" value="UniProtKB-UniRule"/>
</dbReference>
<dbReference type="Proteomes" id="UP000585050">
    <property type="component" value="Unassembled WGS sequence"/>
</dbReference>
<dbReference type="EC" id="3.2.2.31" evidence="4 14"/>
<evidence type="ECO:0000256" key="5">
    <source>
        <dbReference type="ARBA" id="ARBA00022023"/>
    </source>
</evidence>
<dbReference type="Gene3D" id="1.10.1670.10">
    <property type="entry name" value="Helix-hairpin-Helix base-excision DNA repair enzymes (C-terminal)"/>
    <property type="match status" value="1"/>
</dbReference>
<keyword evidence="8 14" id="KW-0227">DNA damage</keyword>
<keyword evidence="11" id="KW-0411">Iron-sulfur</keyword>
<dbReference type="EMBL" id="JABAIL010000005">
    <property type="protein sequence ID" value="NLR92876.1"/>
    <property type="molecule type" value="Genomic_DNA"/>
</dbReference>
<dbReference type="SMART" id="SM00478">
    <property type="entry name" value="ENDO3c"/>
    <property type="match status" value="1"/>
</dbReference>
<dbReference type="Gene3D" id="3.90.79.10">
    <property type="entry name" value="Nucleoside Triphosphate Pyrophosphohydrolase"/>
    <property type="match status" value="1"/>
</dbReference>
<sequence length="351" mass="40950">MEFADRLINWYEKNKRDLPWRHTTDPYKIWLSEIILQQTRVQQGLPYYEKFVANFPTVKDFAAADIDKVLHLWQGLGYYSRARNMHIAANEVMEKWNGQFPDNYKDLLTLKGVGKYTAAAIASFGFKEKVATVDGNVYRVLSRIFDIDHDIASGKGQKVFTEVANELISESSPDIFNQALMEMGAIQCTPKSPRCEDCPFVQECEARIKDIISIRPVKLKKVKVSNRYLQYFVIEHNDRFILKKRAEGDIWTGLYDFPLSETADKPTEFSTGIILENTGLEIHENTIFHKSETFKHLLSHRKLFIEFFHVKLQTQISIPDKHTDYQWMDIEEIKSVGKPIILENYLTKYIY</sequence>
<comment type="caution">
    <text evidence="16">The sequence shown here is derived from an EMBL/GenBank/DDBJ whole genome shotgun (WGS) entry which is preliminary data.</text>
</comment>
<accession>A0A7X8SMH3</accession>
<evidence type="ECO:0000256" key="1">
    <source>
        <dbReference type="ARBA" id="ARBA00000843"/>
    </source>
</evidence>